<dbReference type="WBParaSite" id="L893_g19996.t1">
    <property type="protein sequence ID" value="L893_g19996.t1"/>
    <property type="gene ID" value="L893_g19996"/>
</dbReference>
<evidence type="ECO:0000313" key="2">
    <source>
        <dbReference type="WBParaSite" id="L893_g19996.t1"/>
    </source>
</evidence>
<dbReference type="InterPro" id="IPR045860">
    <property type="entry name" value="Snake_toxin-like_sf"/>
</dbReference>
<evidence type="ECO:0000313" key="1">
    <source>
        <dbReference type="Proteomes" id="UP000095287"/>
    </source>
</evidence>
<dbReference type="Gene3D" id="2.10.60.10">
    <property type="entry name" value="CD59"/>
    <property type="match status" value="1"/>
</dbReference>
<reference evidence="2" key="1">
    <citation type="submission" date="2016-11" db="UniProtKB">
        <authorList>
            <consortium name="WormBaseParasite"/>
        </authorList>
    </citation>
    <scope>IDENTIFICATION</scope>
</reference>
<name>A0A1I7YUX8_9BILA</name>
<accession>A0A1I7YUX8</accession>
<organism evidence="1 2">
    <name type="scientific">Steinernema glaseri</name>
    <dbReference type="NCBI Taxonomy" id="37863"/>
    <lineage>
        <taxon>Eukaryota</taxon>
        <taxon>Metazoa</taxon>
        <taxon>Ecdysozoa</taxon>
        <taxon>Nematoda</taxon>
        <taxon>Chromadorea</taxon>
        <taxon>Rhabditida</taxon>
        <taxon>Tylenchina</taxon>
        <taxon>Panagrolaimomorpha</taxon>
        <taxon>Strongyloidoidea</taxon>
        <taxon>Steinernematidae</taxon>
        <taxon>Steinernema</taxon>
    </lineage>
</organism>
<dbReference type="SUPFAM" id="SSF57302">
    <property type="entry name" value="Snake toxin-like"/>
    <property type="match status" value="1"/>
</dbReference>
<sequence>MFDPKKLTTTGYLACLLQTVGVSSAPPHQEVFNEVYPSSRLLPPSSFRLTSFVKQHSIVPAPPLTVMSQSCYLARILLLTLLIFSEARHYEHKRHSNEAPFVDVNDQSEYISYDEHKKPYMLCMVTTAETTVSKRCYLPEQRSKSHDMGLACYALWHGNMVVQGCWTNQMTSLKQCEKRRCPSGTSTSGIYFCCCFGHECNDSFAAEE</sequence>
<proteinExistence type="predicted"/>
<protein>
    <submittedName>
        <fullName evidence="2">Activin_recp domain-containing protein</fullName>
    </submittedName>
</protein>
<keyword evidence="1" id="KW-1185">Reference proteome</keyword>
<dbReference type="AlphaFoldDB" id="A0A1I7YUX8"/>
<dbReference type="Proteomes" id="UP000095287">
    <property type="component" value="Unplaced"/>
</dbReference>
<dbReference type="CDD" id="cd23533">
    <property type="entry name" value="TFP_LU_ECD_BMPR2_like"/>
    <property type="match status" value="1"/>
</dbReference>